<evidence type="ECO:0000313" key="6">
    <source>
        <dbReference type="Proteomes" id="UP000724657"/>
    </source>
</evidence>
<dbReference type="AlphaFoldDB" id="A0A9E2NYC0"/>
<dbReference type="EMBL" id="JAHLFN010000083">
    <property type="protein sequence ID" value="MBU3843207.1"/>
    <property type="molecule type" value="Genomic_DNA"/>
</dbReference>
<accession>A0A9E2NYC0</accession>
<gene>
    <name evidence="5" type="ORF">IAA47_09555</name>
</gene>
<proteinExistence type="predicted"/>
<reference evidence="5" key="1">
    <citation type="journal article" date="2021" name="PeerJ">
        <title>Extensive microbial diversity within the chicken gut microbiome revealed by metagenomics and culture.</title>
        <authorList>
            <person name="Gilroy R."/>
            <person name="Ravi A."/>
            <person name="Getino M."/>
            <person name="Pursley I."/>
            <person name="Horton D.L."/>
            <person name="Alikhan N.F."/>
            <person name="Baker D."/>
            <person name="Gharbi K."/>
            <person name="Hall N."/>
            <person name="Watson M."/>
            <person name="Adriaenssens E.M."/>
            <person name="Foster-Nyarko E."/>
            <person name="Jarju S."/>
            <person name="Secka A."/>
            <person name="Antonio M."/>
            <person name="Oren A."/>
            <person name="Chaudhuri R.R."/>
            <person name="La Ragione R."/>
            <person name="Hildebrand F."/>
            <person name="Pallen M.J."/>
        </authorList>
    </citation>
    <scope>NUCLEOTIDE SEQUENCE</scope>
    <source>
        <strain evidence="5">A6-441</strain>
    </source>
</reference>
<dbReference type="PANTHER" id="PTHR12302:SF3">
    <property type="entry name" value="SERINE_THREONINE-PROTEIN KINASE 31"/>
    <property type="match status" value="1"/>
</dbReference>
<dbReference type="PROSITE" id="PS50830">
    <property type="entry name" value="TNASE_3"/>
    <property type="match status" value="1"/>
</dbReference>
<protein>
    <submittedName>
        <fullName evidence="5">Thermonuclease family protein</fullName>
    </submittedName>
</protein>
<evidence type="ECO:0000313" key="5">
    <source>
        <dbReference type="EMBL" id="MBU3843207.1"/>
    </source>
</evidence>
<evidence type="ECO:0000259" key="4">
    <source>
        <dbReference type="PROSITE" id="PS50830"/>
    </source>
</evidence>
<dbReference type="Proteomes" id="UP000724657">
    <property type="component" value="Unassembled WGS sequence"/>
</dbReference>
<name>A0A9E2NYC0_9FUSO</name>
<dbReference type="InterPro" id="IPR016071">
    <property type="entry name" value="Staphylococal_nuclease_OB-fold"/>
</dbReference>
<dbReference type="GO" id="GO:0004519">
    <property type="term" value="F:endonuclease activity"/>
    <property type="evidence" value="ECO:0007669"/>
    <property type="project" value="UniProtKB-KW"/>
</dbReference>
<dbReference type="InterPro" id="IPR035437">
    <property type="entry name" value="SNase_OB-fold_sf"/>
</dbReference>
<dbReference type="Pfam" id="PF00565">
    <property type="entry name" value="SNase"/>
    <property type="match status" value="1"/>
</dbReference>
<evidence type="ECO:0000256" key="2">
    <source>
        <dbReference type="ARBA" id="ARBA00022759"/>
    </source>
</evidence>
<dbReference type="PANTHER" id="PTHR12302">
    <property type="entry name" value="EBNA2 BINDING PROTEIN P100"/>
    <property type="match status" value="1"/>
</dbReference>
<dbReference type="GO" id="GO:0005737">
    <property type="term" value="C:cytoplasm"/>
    <property type="evidence" value="ECO:0007669"/>
    <property type="project" value="TreeGrafter"/>
</dbReference>
<reference evidence="5" key="2">
    <citation type="submission" date="2021-04" db="EMBL/GenBank/DDBJ databases">
        <authorList>
            <person name="Gilroy R."/>
        </authorList>
    </citation>
    <scope>NUCLEOTIDE SEQUENCE</scope>
    <source>
        <strain evidence="5">A6-441</strain>
    </source>
</reference>
<evidence type="ECO:0000256" key="3">
    <source>
        <dbReference type="ARBA" id="ARBA00022801"/>
    </source>
</evidence>
<dbReference type="PROSITE" id="PS00430">
    <property type="entry name" value="TONB_DEPENDENT_REC_1"/>
    <property type="match status" value="1"/>
</dbReference>
<dbReference type="SUPFAM" id="SSF50199">
    <property type="entry name" value="Staphylococcal nuclease"/>
    <property type="match status" value="1"/>
</dbReference>
<sequence>MKKIFTIILSLILSIFSYALDAYVEKVSDGDSFVVKANGKKMRVRMYGIDAPELKQKYGAESKKYLESLILKKTVELKVLYEDKYKRKVARVYFNNKEISLEMLRSGNAWFYEYHAGKEKSYRKAYEEAKKEKRGLWKDKNLENPRDYRLKNKREE</sequence>
<dbReference type="SMART" id="SM00318">
    <property type="entry name" value="SNc"/>
    <property type="match status" value="1"/>
</dbReference>
<feature type="domain" description="TNase-like" evidence="4">
    <location>
        <begin position="18"/>
        <end position="139"/>
    </location>
</feature>
<organism evidence="5 6">
    <name type="scientific">Candidatus Fusobacterium pullicola</name>
    <dbReference type="NCBI Taxonomy" id="2838601"/>
    <lineage>
        <taxon>Bacteria</taxon>
        <taxon>Fusobacteriati</taxon>
        <taxon>Fusobacteriota</taxon>
        <taxon>Fusobacteriia</taxon>
        <taxon>Fusobacteriales</taxon>
        <taxon>Fusobacteriaceae</taxon>
        <taxon>Fusobacterium</taxon>
    </lineage>
</organism>
<keyword evidence="3" id="KW-0378">Hydrolase</keyword>
<evidence type="ECO:0000256" key="1">
    <source>
        <dbReference type="ARBA" id="ARBA00022722"/>
    </source>
</evidence>
<comment type="caution">
    <text evidence="5">The sequence shown here is derived from an EMBL/GenBank/DDBJ whole genome shotgun (WGS) entry which is preliminary data.</text>
</comment>
<dbReference type="Gene3D" id="2.40.50.90">
    <property type="match status" value="1"/>
</dbReference>
<keyword evidence="2" id="KW-0255">Endonuclease</keyword>
<keyword evidence="1" id="KW-0540">Nuclease</keyword>
<dbReference type="GO" id="GO:0016787">
    <property type="term" value="F:hydrolase activity"/>
    <property type="evidence" value="ECO:0007669"/>
    <property type="project" value="UniProtKB-KW"/>
</dbReference>
<dbReference type="InterPro" id="IPR010916">
    <property type="entry name" value="TonB_box_CS"/>
</dbReference>